<organism evidence="2 3">
    <name type="scientific">Aristolochia fimbriata</name>
    <name type="common">White veined hardy Dutchman's pipe vine</name>
    <dbReference type="NCBI Taxonomy" id="158543"/>
    <lineage>
        <taxon>Eukaryota</taxon>
        <taxon>Viridiplantae</taxon>
        <taxon>Streptophyta</taxon>
        <taxon>Embryophyta</taxon>
        <taxon>Tracheophyta</taxon>
        <taxon>Spermatophyta</taxon>
        <taxon>Magnoliopsida</taxon>
        <taxon>Magnoliidae</taxon>
        <taxon>Piperales</taxon>
        <taxon>Aristolochiaceae</taxon>
        <taxon>Aristolochia</taxon>
    </lineage>
</organism>
<dbReference type="Proteomes" id="UP000825729">
    <property type="component" value="Unassembled WGS sequence"/>
</dbReference>
<evidence type="ECO:0000313" key="3">
    <source>
        <dbReference type="Proteomes" id="UP000825729"/>
    </source>
</evidence>
<name>A0AAV7EJE2_ARIFI</name>
<sequence>MSEKFCLLIGAPEQPWLSSSLALSFFSYLASVCMQSLPCRKRKGSKTGSMCLTTKRTGSVVECSWFFHIKGFFFMLLFLRGALT</sequence>
<feature type="transmembrane region" description="Helical" evidence="1">
    <location>
        <begin position="60"/>
        <end position="79"/>
    </location>
</feature>
<gene>
    <name evidence="2" type="ORF">H6P81_008923</name>
</gene>
<proteinExistence type="predicted"/>
<keyword evidence="1" id="KW-1133">Transmembrane helix</keyword>
<feature type="transmembrane region" description="Helical" evidence="1">
    <location>
        <begin position="20"/>
        <end position="39"/>
    </location>
</feature>
<keyword evidence="3" id="KW-1185">Reference proteome</keyword>
<comment type="caution">
    <text evidence="2">The sequence shown here is derived from an EMBL/GenBank/DDBJ whole genome shotgun (WGS) entry which is preliminary data.</text>
</comment>
<evidence type="ECO:0000256" key="1">
    <source>
        <dbReference type="SAM" id="Phobius"/>
    </source>
</evidence>
<dbReference type="EMBL" id="JAINDJ010000004">
    <property type="protein sequence ID" value="KAG9448958.1"/>
    <property type="molecule type" value="Genomic_DNA"/>
</dbReference>
<dbReference type="AlphaFoldDB" id="A0AAV7EJE2"/>
<keyword evidence="1" id="KW-0812">Transmembrane</keyword>
<accession>A0AAV7EJE2</accession>
<reference evidence="2 3" key="1">
    <citation type="submission" date="2021-07" db="EMBL/GenBank/DDBJ databases">
        <title>The Aristolochia fimbriata genome: insights into angiosperm evolution, floral development and chemical biosynthesis.</title>
        <authorList>
            <person name="Jiao Y."/>
        </authorList>
    </citation>
    <scope>NUCLEOTIDE SEQUENCE [LARGE SCALE GENOMIC DNA]</scope>
    <source>
        <strain evidence="2">IBCAS-2021</strain>
        <tissue evidence="2">Leaf</tissue>
    </source>
</reference>
<keyword evidence="1" id="KW-0472">Membrane</keyword>
<evidence type="ECO:0000313" key="2">
    <source>
        <dbReference type="EMBL" id="KAG9448958.1"/>
    </source>
</evidence>
<protein>
    <submittedName>
        <fullName evidence="2">Uncharacterized protein</fullName>
    </submittedName>
</protein>